<dbReference type="Pfam" id="PF01529">
    <property type="entry name" value="DHHC"/>
    <property type="match status" value="1"/>
</dbReference>
<feature type="transmembrane region" description="Helical" evidence="7">
    <location>
        <begin position="12"/>
        <end position="33"/>
    </location>
</feature>
<dbReference type="InterPro" id="IPR039859">
    <property type="entry name" value="PFA4/ZDH16/20/ERF2-like"/>
</dbReference>
<evidence type="ECO:0000259" key="8">
    <source>
        <dbReference type="Pfam" id="PF01529"/>
    </source>
</evidence>
<evidence type="ECO:0000256" key="4">
    <source>
        <dbReference type="ARBA" id="ARBA00022989"/>
    </source>
</evidence>
<evidence type="ECO:0000256" key="2">
    <source>
        <dbReference type="ARBA" id="ARBA00022679"/>
    </source>
</evidence>
<dbReference type="GO" id="GO:0019706">
    <property type="term" value="F:protein-cysteine S-palmitoyltransferase activity"/>
    <property type="evidence" value="ECO:0007669"/>
    <property type="project" value="UniProtKB-EC"/>
</dbReference>
<evidence type="ECO:0000256" key="6">
    <source>
        <dbReference type="ARBA" id="ARBA00023315"/>
    </source>
</evidence>
<keyword evidence="5 7" id="KW-0472">Membrane</keyword>
<dbReference type="InterPro" id="IPR001594">
    <property type="entry name" value="Palmitoyltrfase_DHHC"/>
</dbReference>
<reference evidence="9" key="1">
    <citation type="submission" date="2009-12" db="EMBL/GenBank/DDBJ databases">
        <title>The Genome Sequence of Anolis carolinensis (Green Anole Lizard).</title>
        <authorList>
            <consortium name="The Genome Sequencing Platform"/>
            <person name="Di Palma F."/>
            <person name="Alfoldi J."/>
            <person name="Heiman D."/>
            <person name="Young S."/>
            <person name="Grabherr M."/>
            <person name="Johnson J."/>
            <person name="Lander E.S."/>
            <person name="Lindblad-Toh K."/>
        </authorList>
    </citation>
    <scope>NUCLEOTIDE SEQUENCE [LARGE SCALE GENOMIC DNA]</scope>
    <source>
        <strain evidence="9">JBL SC #1</strain>
    </source>
</reference>
<dbReference type="Ensembl" id="ENSACAT00000007028.4">
    <property type="protein sequence ID" value="ENSACAP00000006878.3"/>
    <property type="gene ID" value="ENSACAG00000007042.4"/>
</dbReference>
<dbReference type="STRING" id="28377.ENSACAP00000006878"/>
<dbReference type="EC" id="2.3.1.225" evidence="7"/>
<dbReference type="PROSITE" id="PS51257">
    <property type="entry name" value="PROKAR_LIPOPROTEIN"/>
    <property type="match status" value="1"/>
</dbReference>
<dbReference type="Bgee" id="ENSACAG00000007042">
    <property type="expression patterns" value="Expressed in liver and 1 other cell type or tissue"/>
</dbReference>
<evidence type="ECO:0000313" key="10">
    <source>
        <dbReference type="Proteomes" id="UP000001646"/>
    </source>
</evidence>
<dbReference type="PANTHER" id="PTHR22883">
    <property type="entry name" value="ZINC FINGER DHHC DOMAIN CONTAINING PROTEIN"/>
    <property type="match status" value="1"/>
</dbReference>
<dbReference type="eggNOG" id="KOG1311">
    <property type="taxonomic scope" value="Eukaryota"/>
</dbReference>
<evidence type="ECO:0000313" key="9">
    <source>
        <dbReference type="Ensembl" id="ENSACAP00000006878.3"/>
    </source>
</evidence>
<organism evidence="9 10">
    <name type="scientific">Anolis carolinensis</name>
    <name type="common">Green anole</name>
    <name type="synonym">American chameleon</name>
    <dbReference type="NCBI Taxonomy" id="28377"/>
    <lineage>
        <taxon>Eukaryota</taxon>
        <taxon>Metazoa</taxon>
        <taxon>Chordata</taxon>
        <taxon>Craniata</taxon>
        <taxon>Vertebrata</taxon>
        <taxon>Euteleostomi</taxon>
        <taxon>Lepidosauria</taxon>
        <taxon>Squamata</taxon>
        <taxon>Bifurcata</taxon>
        <taxon>Unidentata</taxon>
        <taxon>Episquamata</taxon>
        <taxon>Toxicofera</taxon>
        <taxon>Iguania</taxon>
        <taxon>Dactyloidae</taxon>
        <taxon>Anolis</taxon>
    </lineage>
</organism>
<sequence>MAPRPDGFHALSSGIYASLLYSTLMALSCLFFTFPCNWLALHVSWTIPVLCGQFLVAAAIYFCLTSFTDTGILHKGIDKELMNQAVTMNDPNQHWCNKCQLYCLPHTHHCHCCNTCVEEFDHHCMWMNNCIGSNNHCFFVLFLLFLSCYDVAVLVCCLVYLTLNCPQAFNVEKICTYPSPKGKALPSICTQKQSLFVS</sequence>
<evidence type="ECO:0000256" key="3">
    <source>
        <dbReference type="ARBA" id="ARBA00022692"/>
    </source>
</evidence>
<keyword evidence="6 7" id="KW-0012">Acyltransferase</keyword>
<dbReference type="PROSITE" id="PS50216">
    <property type="entry name" value="DHHC"/>
    <property type="match status" value="1"/>
</dbReference>
<feature type="transmembrane region" description="Helical" evidence="7">
    <location>
        <begin position="137"/>
        <end position="163"/>
    </location>
</feature>
<dbReference type="InParanoid" id="H9GC78"/>
<proteinExistence type="inferred from homology"/>
<dbReference type="AlphaFoldDB" id="H9GC78"/>
<name>H9GC78_ANOCA</name>
<keyword evidence="3 7" id="KW-0812">Transmembrane</keyword>
<keyword evidence="10" id="KW-1185">Reference proteome</keyword>
<reference evidence="9" key="2">
    <citation type="submission" date="2025-08" db="UniProtKB">
        <authorList>
            <consortium name="Ensembl"/>
        </authorList>
    </citation>
    <scope>IDENTIFICATION</scope>
</reference>
<comment type="similarity">
    <text evidence="7">Belongs to the DHHC palmitoyltransferase family.</text>
</comment>
<keyword evidence="2 7" id="KW-0808">Transferase</keyword>
<feature type="transmembrane region" description="Helical" evidence="7">
    <location>
        <begin position="45"/>
        <end position="64"/>
    </location>
</feature>
<dbReference type="HOGENOM" id="CLU_018741_4_2_1"/>
<keyword evidence="4 7" id="KW-1133">Transmembrane helix</keyword>
<evidence type="ECO:0000256" key="1">
    <source>
        <dbReference type="ARBA" id="ARBA00004141"/>
    </source>
</evidence>
<protein>
    <recommendedName>
        <fullName evidence="7">Palmitoyltransferase</fullName>
        <ecNumber evidence="7">2.3.1.225</ecNumber>
    </recommendedName>
</protein>
<dbReference type="GO" id="GO:0016020">
    <property type="term" value="C:membrane"/>
    <property type="evidence" value="ECO:0007669"/>
    <property type="project" value="UniProtKB-SubCell"/>
</dbReference>
<comment type="domain">
    <text evidence="7">The DHHC domain is required for palmitoyltransferase activity.</text>
</comment>
<comment type="catalytic activity">
    <reaction evidence="7">
        <text>L-cysteinyl-[protein] + hexadecanoyl-CoA = S-hexadecanoyl-L-cysteinyl-[protein] + CoA</text>
        <dbReference type="Rhea" id="RHEA:36683"/>
        <dbReference type="Rhea" id="RHEA-COMP:10131"/>
        <dbReference type="Rhea" id="RHEA-COMP:11032"/>
        <dbReference type="ChEBI" id="CHEBI:29950"/>
        <dbReference type="ChEBI" id="CHEBI:57287"/>
        <dbReference type="ChEBI" id="CHEBI:57379"/>
        <dbReference type="ChEBI" id="CHEBI:74151"/>
        <dbReference type="EC" id="2.3.1.225"/>
    </reaction>
</comment>
<feature type="domain" description="Palmitoyltransferase DHHC" evidence="8">
    <location>
        <begin position="92"/>
        <end position="174"/>
    </location>
</feature>
<dbReference type="GeneTree" id="ENSGT00940000161784"/>
<accession>H9GC78</accession>
<dbReference type="Proteomes" id="UP000001646">
    <property type="component" value="Unplaced"/>
</dbReference>
<comment type="subcellular location">
    <subcellularLocation>
        <location evidence="1">Membrane</location>
        <topology evidence="1">Multi-pass membrane protein</topology>
    </subcellularLocation>
</comment>
<evidence type="ECO:0000256" key="5">
    <source>
        <dbReference type="ARBA" id="ARBA00023136"/>
    </source>
</evidence>
<evidence type="ECO:0000256" key="7">
    <source>
        <dbReference type="RuleBase" id="RU079119"/>
    </source>
</evidence>
<reference evidence="9" key="3">
    <citation type="submission" date="2025-09" db="UniProtKB">
        <authorList>
            <consortium name="Ensembl"/>
        </authorList>
    </citation>
    <scope>IDENTIFICATION</scope>
</reference>